<dbReference type="VEuPathDB" id="ToxoDB:BESB_052270"/>
<accession>A0A2A9MHZ4</accession>
<evidence type="ECO:0000256" key="3">
    <source>
        <dbReference type="ARBA" id="ARBA00022989"/>
    </source>
</evidence>
<comment type="caution">
    <text evidence="9">The sequence shown here is derived from an EMBL/GenBank/DDBJ whole genome shotgun (WGS) entry which is preliminary data.</text>
</comment>
<dbReference type="PANTHER" id="PTHR47808">
    <property type="entry name" value="INNER NUCLEAR MEMBRANE PROTEIN HEH2-RELATED"/>
    <property type="match status" value="1"/>
</dbReference>
<evidence type="ECO:0000313" key="9">
    <source>
        <dbReference type="EMBL" id="PFH35576.1"/>
    </source>
</evidence>
<dbReference type="EMBL" id="NWUJ01000004">
    <property type="protein sequence ID" value="PFH35576.1"/>
    <property type="molecule type" value="Genomic_DNA"/>
</dbReference>
<dbReference type="GeneID" id="40310156"/>
<keyword evidence="4 7" id="KW-0472">Membrane</keyword>
<feature type="transmembrane region" description="Helical" evidence="7">
    <location>
        <begin position="646"/>
        <end position="671"/>
    </location>
</feature>
<feature type="region of interest" description="Disordered" evidence="6">
    <location>
        <begin position="436"/>
        <end position="524"/>
    </location>
</feature>
<keyword evidence="2 7" id="KW-0812">Transmembrane</keyword>
<dbReference type="GO" id="GO:0005637">
    <property type="term" value="C:nuclear inner membrane"/>
    <property type="evidence" value="ECO:0007669"/>
    <property type="project" value="InterPro"/>
</dbReference>
<evidence type="ECO:0000256" key="5">
    <source>
        <dbReference type="ARBA" id="ARBA00023242"/>
    </source>
</evidence>
<feature type="compositionally biased region" description="Polar residues" evidence="6">
    <location>
        <begin position="1080"/>
        <end position="1089"/>
    </location>
</feature>
<comment type="subcellular location">
    <subcellularLocation>
        <location evidence="1">Nucleus membrane</location>
    </subcellularLocation>
</comment>
<feature type="domain" description="Man1/Src1-like C-terminal" evidence="8">
    <location>
        <begin position="276"/>
        <end position="410"/>
    </location>
</feature>
<evidence type="ECO:0000256" key="2">
    <source>
        <dbReference type="ARBA" id="ARBA00022692"/>
    </source>
</evidence>
<evidence type="ECO:0000256" key="4">
    <source>
        <dbReference type="ARBA" id="ARBA00023136"/>
    </source>
</evidence>
<dbReference type="PANTHER" id="PTHR47808:SF2">
    <property type="entry name" value="LEM DOMAIN-CONTAINING PROTEIN 2"/>
    <property type="match status" value="1"/>
</dbReference>
<dbReference type="GO" id="GO:0071763">
    <property type="term" value="P:nuclear membrane organization"/>
    <property type="evidence" value="ECO:0007669"/>
    <property type="project" value="TreeGrafter"/>
</dbReference>
<proteinExistence type="predicted"/>
<evidence type="ECO:0000259" key="8">
    <source>
        <dbReference type="Pfam" id="PF09402"/>
    </source>
</evidence>
<dbReference type="KEGG" id="bbes:BESB_052270"/>
<dbReference type="Pfam" id="PF09402">
    <property type="entry name" value="MSC"/>
    <property type="match status" value="1"/>
</dbReference>
<feature type="compositionally biased region" description="Basic residues" evidence="6">
    <location>
        <begin position="141"/>
        <end position="156"/>
    </location>
</feature>
<dbReference type="OrthoDB" id="333900at2759"/>
<dbReference type="AlphaFoldDB" id="A0A2A9MHZ4"/>
<feature type="transmembrane region" description="Helical" evidence="7">
    <location>
        <begin position="239"/>
        <end position="259"/>
    </location>
</feature>
<keyword evidence="5" id="KW-0539">Nucleus</keyword>
<feature type="compositionally biased region" description="Low complexity" evidence="6">
    <location>
        <begin position="59"/>
        <end position="73"/>
    </location>
</feature>
<feature type="compositionally biased region" description="Low complexity" evidence="6">
    <location>
        <begin position="93"/>
        <end position="104"/>
    </location>
</feature>
<evidence type="ECO:0000313" key="10">
    <source>
        <dbReference type="Proteomes" id="UP000224006"/>
    </source>
</evidence>
<feature type="region of interest" description="Disordered" evidence="6">
    <location>
        <begin position="1"/>
        <end position="189"/>
    </location>
</feature>
<dbReference type="GO" id="GO:0003682">
    <property type="term" value="F:chromatin binding"/>
    <property type="evidence" value="ECO:0007669"/>
    <property type="project" value="InterPro"/>
</dbReference>
<dbReference type="GO" id="GO:0005783">
    <property type="term" value="C:endoplasmic reticulum"/>
    <property type="evidence" value="ECO:0007669"/>
    <property type="project" value="TreeGrafter"/>
</dbReference>
<dbReference type="RefSeq" id="XP_029219585.1">
    <property type="nucleotide sequence ID" value="XM_029363662.1"/>
</dbReference>
<evidence type="ECO:0000256" key="6">
    <source>
        <dbReference type="SAM" id="MobiDB-lite"/>
    </source>
</evidence>
<dbReference type="InterPro" id="IPR018996">
    <property type="entry name" value="Man1/Src1-like_C"/>
</dbReference>
<feature type="compositionally biased region" description="Low complexity" evidence="6">
    <location>
        <begin position="482"/>
        <end position="495"/>
    </location>
</feature>
<dbReference type="GO" id="GO:0034399">
    <property type="term" value="C:nuclear periphery"/>
    <property type="evidence" value="ECO:0007669"/>
    <property type="project" value="TreeGrafter"/>
</dbReference>
<dbReference type="InterPro" id="IPR044780">
    <property type="entry name" value="Heh2/Src1"/>
</dbReference>
<feature type="compositionally biased region" description="Polar residues" evidence="6">
    <location>
        <begin position="170"/>
        <end position="180"/>
    </location>
</feature>
<feature type="region of interest" description="Disordered" evidence="6">
    <location>
        <begin position="1049"/>
        <end position="1089"/>
    </location>
</feature>
<keyword evidence="10" id="KW-1185">Reference proteome</keyword>
<keyword evidence="3 7" id="KW-1133">Transmembrane helix</keyword>
<protein>
    <recommendedName>
        <fullName evidence="8">Man1/Src1-like C-terminal domain-containing protein</fullName>
    </recommendedName>
</protein>
<sequence length="1089" mass="115586">MEVFAPLEAPGGSPTGRVLSPRERLASARREGGADDVFRAREDVGEDALPSPLPPSPDPGSSSSASADRVSPDISRIARRRPPVASGARADCPAGGEPPEETGGLRTRLVERQLRRELSREPRGEERPSSSGRLPEGGKPTKGKSRAKSRVGRRERRQKEAPAQAAACATSSFPDSSSLGRSAATAHASSPSSAARFVAQEKREANSFSPLLSRSFRWTRGGVVSAASAQGPLAARSSIFLLLALLVALPLLSAVYRALFAAPPPALEEARGSLPYCTKTRDLPQGLLEGEAVSSSLLAGDERPDCRPCPPHAVCANGAMRCPPPYIRVAASSAVAERLLPGAWSRSSAVGRGAARVLAALFGSSGAGDAQCVEDLSAKKTAQDVADALVLFLRQKAGQAQCGTLSHLDAQQPAAVSSAGAGSAFSALASLAAADEGEETRGEAAPQEGRFAFPRKGLSRGKAENRETSFWNPGGQRRGETDAAAEGAEAPTIAGSHSGSLRDRNSFGQGGGKTPRERSGGVPSLEAKRRVVRLAASATRWDLVQLAHVRDALEDDNVYAFVFNHFLEEKAAERDFSVLVEQNYSFQSLDSVVPEEKSGASRRKQTDTLLAMFLREQRRSRGITYTYTYAGRLAIRPWSCTLYVTVMYRVVPLALVVLLVVLLSLPLAFWLRRAYLRRQLRALLLMRRGAAASSAQPPFTLKGSSIAAAFYPGISSSELSHLLVRSLLRVRGGRLTRWWLQRLARNPAEVDTLCHDLLIDRHVRVHTARLGDQNFWWVESGSDHPPVRAETGTAGAGAYGAADLRASGPHFLAGASGENTAEGAQEYARDPRQSLPATLLQHRRVSGGLSLALPAGEPAQGSDATVGNRGEAALSDAWLSERVRRSSAYQSACRLGRSSEGEAVSGFVRASRGHRATLGGLETTWRDESSAAHVDALRDTLTHRRCTLEGGKTSWGAATAAFQSRKEGLAAVSQSERAGGAGRPLPTLIGGGSLGAAFGGRGSVGDALQFLDASNASRAQLASKRRSSARAGRAGRDYSHAAFLDMAERSRKQEPEGVYYEDGAPTSQETRRGSLGFVSTRASTTGKVQ</sequence>
<name>A0A2A9MHZ4_BESBE</name>
<reference evidence="9 10" key="1">
    <citation type="submission" date="2017-09" db="EMBL/GenBank/DDBJ databases">
        <title>Genome sequencing of Besnoitia besnoiti strain Bb-Ger1.</title>
        <authorList>
            <person name="Schares G."/>
            <person name="Venepally P."/>
            <person name="Lorenzi H.A."/>
        </authorList>
    </citation>
    <scope>NUCLEOTIDE SEQUENCE [LARGE SCALE GENOMIC DNA]</scope>
    <source>
        <strain evidence="9 10">Bb-Ger1</strain>
    </source>
</reference>
<evidence type="ECO:0000256" key="1">
    <source>
        <dbReference type="ARBA" id="ARBA00004126"/>
    </source>
</evidence>
<gene>
    <name evidence="9" type="ORF">BESB_052270</name>
</gene>
<feature type="compositionally biased region" description="Basic and acidic residues" evidence="6">
    <location>
        <begin position="108"/>
        <end position="128"/>
    </location>
</feature>
<dbReference type="Proteomes" id="UP000224006">
    <property type="component" value="Chromosome IV"/>
</dbReference>
<feature type="compositionally biased region" description="Basic and acidic residues" evidence="6">
    <location>
        <begin position="20"/>
        <end position="43"/>
    </location>
</feature>
<evidence type="ECO:0000256" key="7">
    <source>
        <dbReference type="SAM" id="Phobius"/>
    </source>
</evidence>
<organism evidence="9 10">
    <name type="scientific">Besnoitia besnoiti</name>
    <name type="common">Apicomplexan protozoan</name>
    <dbReference type="NCBI Taxonomy" id="94643"/>
    <lineage>
        <taxon>Eukaryota</taxon>
        <taxon>Sar</taxon>
        <taxon>Alveolata</taxon>
        <taxon>Apicomplexa</taxon>
        <taxon>Conoidasida</taxon>
        <taxon>Coccidia</taxon>
        <taxon>Eucoccidiorida</taxon>
        <taxon>Eimeriorina</taxon>
        <taxon>Sarcocystidae</taxon>
        <taxon>Besnoitia</taxon>
    </lineage>
</organism>